<dbReference type="Proteomes" id="UP000092462">
    <property type="component" value="Unassembled WGS sequence"/>
</dbReference>
<dbReference type="Pfam" id="PF10545">
    <property type="entry name" value="MADF_DNA_bdg"/>
    <property type="match status" value="1"/>
</dbReference>
<dbReference type="EMBL" id="AJVK01006025">
    <property type="status" value="NOT_ANNOTATED_CDS"/>
    <property type="molecule type" value="Genomic_DNA"/>
</dbReference>
<dbReference type="RefSeq" id="XP_055712141.1">
    <property type="nucleotide sequence ID" value="XM_055856166.1"/>
</dbReference>
<evidence type="ECO:0000256" key="2">
    <source>
        <dbReference type="SAM" id="MobiDB-lite"/>
    </source>
</evidence>
<evidence type="ECO:0008006" key="5">
    <source>
        <dbReference type="Google" id="ProtNLM"/>
    </source>
</evidence>
<dbReference type="VEuPathDB" id="VectorBase:PPAPM1_007692"/>
<dbReference type="GO" id="GO:0005634">
    <property type="term" value="C:nucleus"/>
    <property type="evidence" value="ECO:0007669"/>
    <property type="project" value="UniProtKB-SubCell"/>
</dbReference>
<feature type="region of interest" description="Disordered" evidence="2">
    <location>
        <begin position="103"/>
        <end position="140"/>
    </location>
</feature>
<dbReference type="EnsemblMetazoa" id="PPAI007502-RA">
    <property type="protein sequence ID" value="PPAI007502-PA"/>
    <property type="gene ID" value="PPAI007502"/>
</dbReference>
<comment type="subcellular location">
    <subcellularLocation>
        <location evidence="1">Nucleus</location>
    </subcellularLocation>
</comment>
<name>A0A1B0DH68_PHLPP</name>
<dbReference type="GO" id="GO:0003677">
    <property type="term" value="F:DNA binding"/>
    <property type="evidence" value="ECO:0007669"/>
    <property type="project" value="InterPro"/>
</dbReference>
<feature type="compositionally biased region" description="Low complexity" evidence="2">
    <location>
        <begin position="205"/>
        <end position="219"/>
    </location>
</feature>
<evidence type="ECO:0000313" key="3">
    <source>
        <dbReference type="EnsemblMetazoa" id="PPAI007502-PA"/>
    </source>
</evidence>
<sequence length="278" mass="32149">MTPALNVDKFIEDIKNRPVLWHRDYPKVVKALQEAWTDISICHGIPQRLLKTKWKTLRDTFRVEMKKIPRTDDGEFAIPPQTYQSQWVHYKQMSFLAGQMRLRDPPQEDLSDPVNYNIGYPMEDHDGHHGYSMEYDETTYEDSKELLRQQLEEKPRPMTHSRRPASKSKASSKKKARHSAPASTPSRVSSRPKPKPKPKPPSPKPTITTTTSEVTAPSPRLNDEDSQGSGGASPKDDDYYFLMSLHPYMQQLKHAQKLQARMEIQNIVFKRLYSQGDF</sequence>
<dbReference type="GeneID" id="129807121"/>
<keyword evidence="4" id="KW-1185">Reference proteome</keyword>
<dbReference type="InterPro" id="IPR039353">
    <property type="entry name" value="TF_Adf1"/>
</dbReference>
<dbReference type="GO" id="GO:0006357">
    <property type="term" value="P:regulation of transcription by RNA polymerase II"/>
    <property type="evidence" value="ECO:0007669"/>
    <property type="project" value="TreeGrafter"/>
</dbReference>
<protein>
    <recommendedName>
        <fullName evidence="5">MADF domain-containing protein</fullName>
    </recommendedName>
</protein>
<dbReference type="Pfam" id="PF02944">
    <property type="entry name" value="BESS"/>
    <property type="match status" value="1"/>
</dbReference>
<dbReference type="KEGG" id="ppap:129807121"/>
<keyword evidence="1" id="KW-0539">Nucleus</keyword>
<reference evidence="3" key="1">
    <citation type="submission" date="2022-08" db="UniProtKB">
        <authorList>
            <consortium name="EnsemblMetazoa"/>
        </authorList>
    </citation>
    <scope>IDENTIFICATION</scope>
    <source>
        <strain evidence="3">Israel</strain>
    </source>
</reference>
<dbReference type="PROSITE" id="PS51029">
    <property type="entry name" value="MADF"/>
    <property type="match status" value="1"/>
</dbReference>
<feature type="region of interest" description="Disordered" evidence="2">
    <location>
        <begin position="152"/>
        <end position="235"/>
    </location>
</feature>
<dbReference type="SMART" id="SM00595">
    <property type="entry name" value="MADF"/>
    <property type="match status" value="1"/>
</dbReference>
<feature type="compositionally biased region" description="Low complexity" evidence="2">
    <location>
        <begin position="179"/>
        <end position="189"/>
    </location>
</feature>
<dbReference type="VEuPathDB" id="VectorBase:PPAI007502"/>
<evidence type="ECO:0000313" key="4">
    <source>
        <dbReference type="Proteomes" id="UP000092462"/>
    </source>
</evidence>
<accession>A0A1B0DH68</accession>
<feature type="compositionally biased region" description="Basic residues" evidence="2">
    <location>
        <begin position="157"/>
        <end position="178"/>
    </location>
</feature>
<dbReference type="InterPro" id="IPR006578">
    <property type="entry name" value="MADF-dom"/>
</dbReference>
<dbReference type="GO" id="GO:0005667">
    <property type="term" value="C:transcription regulator complex"/>
    <property type="evidence" value="ECO:0007669"/>
    <property type="project" value="TreeGrafter"/>
</dbReference>
<feature type="compositionally biased region" description="Basic and acidic residues" evidence="2">
    <location>
        <begin position="122"/>
        <end position="131"/>
    </location>
</feature>
<dbReference type="OrthoDB" id="6487365at2759"/>
<dbReference type="InterPro" id="IPR004210">
    <property type="entry name" value="BESS_motif"/>
</dbReference>
<proteinExistence type="predicted"/>
<dbReference type="PROSITE" id="PS51031">
    <property type="entry name" value="BESS"/>
    <property type="match status" value="1"/>
</dbReference>
<evidence type="ECO:0000256" key="1">
    <source>
        <dbReference type="PROSITE-ProRule" id="PRU00371"/>
    </source>
</evidence>
<dbReference type="PANTHER" id="PTHR12243:SF69">
    <property type="entry name" value="SI:CH73-59F11.3"/>
    <property type="match status" value="1"/>
</dbReference>
<dbReference type="PANTHER" id="PTHR12243">
    <property type="entry name" value="MADF DOMAIN TRANSCRIPTION FACTOR"/>
    <property type="match status" value="1"/>
</dbReference>
<dbReference type="AlphaFoldDB" id="A0A1B0DH68"/>
<organism evidence="3 4">
    <name type="scientific">Phlebotomus papatasi</name>
    <name type="common">Sandfly</name>
    <dbReference type="NCBI Taxonomy" id="29031"/>
    <lineage>
        <taxon>Eukaryota</taxon>
        <taxon>Metazoa</taxon>
        <taxon>Ecdysozoa</taxon>
        <taxon>Arthropoda</taxon>
        <taxon>Hexapoda</taxon>
        <taxon>Insecta</taxon>
        <taxon>Pterygota</taxon>
        <taxon>Neoptera</taxon>
        <taxon>Endopterygota</taxon>
        <taxon>Diptera</taxon>
        <taxon>Nematocera</taxon>
        <taxon>Psychodoidea</taxon>
        <taxon>Psychodidae</taxon>
        <taxon>Phlebotomus</taxon>
        <taxon>Phlebotomus</taxon>
    </lineage>
</organism>